<keyword evidence="3" id="KW-1185">Reference proteome</keyword>
<dbReference type="VEuPathDB" id="TrichDB:TRFO_27259"/>
<gene>
    <name evidence="2" type="ORF">TRFO_27259</name>
</gene>
<reference evidence="2" key="1">
    <citation type="submission" date="2016-10" db="EMBL/GenBank/DDBJ databases">
        <authorList>
            <person name="Benchimol M."/>
            <person name="Almeida L.G."/>
            <person name="Vasconcelos A.T."/>
            <person name="Perreira-Neves A."/>
            <person name="Rosa I.A."/>
            <person name="Tasca T."/>
            <person name="Bogo M.R."/>
            <person name="de Souza W."/>
        </authorList>
    </citation>
    <scope>NUCLEOTIDE SEQUENCE [LARGE SCALE GENOMIC DNA]</scope>
    <source>
        <strain evidence="2">K</strain>
    </source>
</reference>
<comment type="caution">
    <text evidence="2">The sequence shown here is derived from an EMBL/GenBank/DDBJ whole genome shotgun (WGS) entry which is preliminary data.</text>
</comment>
<dbReference type="RefSeq" id="XP_068358264.1">
    <property type="nucleotide sequence ID" value="XM_068505428.1"/>
</dbReference>
<dbReference type="AlphaFoldDB" id="A0A1J4K2U2"/>
<dbReference type="GeneID" id="94840132"/>
<dbReference type="Proteomes" id="UP000179807">
    <property type="component" value="Unassembled WGS sequence"/>
</dbReference>
<organism evidence="2 3">
    <name type="scientific">Tritrichomonas foetus</name>
    <dbReference type="NCBI Taxonomy" id="1144522"/>
    <lineage>
        <taxon>Eukaryota</taxon>
        <taxon>Metamonada</taxon>
        <taxon>Parabasalia</taxon>
        <taxon>Tritrichomonadida</taxon>
        <taxon>Tritrichomonadidae</taxon>
        <taxon>Tritrichomonas</taxon>
    </lineage>
</organism>
<proteinExistence type="predicted"/>
<sequence>MLSDDDKCRYTYLKFNISSKAFKSQRNKRIETFSEILNEIKGFVVRGTKDDITRGLVCGVCWLPEGIAINTHQLRFLISKCKSSINGSLQKMGYNSSLGRTEAAIAISNAFPILKDNNTELRKWTVRKIGTFSSIKNPENVNSLNSIITSNKIDSPSPFIDSTNSNSSENETDGKPKKYFTISLEGLASYRNHRNSISSRPPTPVNSQQNQNHSTFNIVINNNNTVHQQRRFNEYNTLNSMSNFTCIVENSNHDSNLAFYNDIVSENSESTEYSEYNNDYLDNYSMNTDDSNTLYEKDDVLDFNVDQGVFWQMDQIQDELGLFSLDSRNEF</sequence>
<evidence type="ECO:0000313" key="3">
    <source>
        <dbReference type="Proteomes" id="UP000179807"/>
    </source>
</evidence>
<dbReference type="InterPro" id="IPR018845">
    <property type="entry name" value="Initiator-bd"/>
</dbReference>
<evidence type="ECO:0000313" key="2">
    <source>
        <dbReference type="EMBL" id="OHT05128.1"/>
    </source>
</evidence>
<feature type="domain" description="Initiator binding" evidence="1">
    <location>
        <begin position="5"/>
        <end position="129"/>
    </location>
</feature>
<accession>A0A1J4K2U2</accession>
<evidence type="ECO:0000259" key="1">
    <source>
        <dbReference type="Pfam" id="PF10416"/>
    </source>
</evidence>
<protein>
    <recommendedName>
        <fullName evidence="1">Initiator binding domain-containing protein</fullName>
    </recommendedName>
</protein>
<name>A0A1J4K2U2_9EUKA</name>
<dbReference type="Pfam" id="PF10416">
    <property type="entry name" value="IBD"/>
    <property type="match status" value="1"/>
</dbReference>
<dbReference type="EMBL" id="MLAK01000769">
    <property type="protein sequence ID" value="OHT05128.1"/>
    <property type="molecule type" value="Genomic_DNA"/>
</dbReference>